<comment type="function">
    <text evidence="1">Catalyzes the phosphorylation of the beta-carboxyl group of aspartic acid with ATP to yield 4-phospho-L-aspartate, which is involved in the branched biosynthetic pathway leading to the biosynthesis of amino acids threonine, isoleucine and methionine.</text>
</comment>
<dbReference type="CDD" id="cd04261">
    <property type="entry name" value="AAK_AKii-LysC-BS"/>
    <property type="match status" value="1"/>
</dbReference>
<organism evidence="20 21">
    <name type="scientific">Acetonema longum DSM 6540</name>
    <dbReference type="NCBI Taxonomy" id="1009370"/>
    <lineage>
        <taxon>Bacteria</taxon>
        <taxon>Bacillati</taxon>
        <taxon>Bacillota</taxon>
        <taxon>Negativicutes</taxon>
        <taxon>Acetonemataceae</taxon>
        <taxon>Acetonema</taxon>
    </lineage>
</organism>
<evidence type="ECO:0000259" key="19">
    <source>
        <dbReference type="PROSITE" id="PS51671"/>
    </source>
</evidence>
<dbReference type="CDD" id="cd04913">
    <property type="entry name" value="ACT_AKii-LysC-BS-like_1"/>
    <property type="match status" value="1"/>
</dbReference>
<dbReference type="Proteomes" id="UP000003240">
    <property type="component" value="Unassembled WGS sequence"/>
</dbReference>
<dbReference type="GO" id="GO:0009089">
    <property type="term" value="P:lysine biosynthetic process via diaminopimelate"/>
    <property type="evidence" value="ECO:0007669"/>
    <property type="project" value="UniProtKB-UniPathway"/>
</dbReference>
<dbReference type="PANTHER" id="PTHR21499:SF3">
    <property type="entry name" value="ASPARTOKINASE"/>
    <property type="match status" value="1"/>
</dbReference>
<dbReference type="Pfam" id="PF00696">
    <property type="entry name" value="AA_kinase"/>
    <property type="match status" value="1"/>
</dbReference>
<keyword evidence="13" id="KW-0457">Lysine biosynthesis</keyword>
<dbReference type="PANTHER" id="PTHR21499">
    <property type="entry name" value="ASPARTATE KINASE"/>
    <property type="match status" value="1"/>
</dbReference>
<comment type="pathway">
    <text evidence="4 18">Amino-acid biosynthesis; L-threonine biosynthesis; L-threonine from L-aspartate: step 1/5.</text>
</comment>
<dbReference type="InterPro" id="IPR001048">
    <property type="entry name" value="Asp/Glu/Uridylate_kinase"/>
</dbReference>
<dbReference type="InterPro" id="IPR041740">
    <property type="entry name" value="AKii-LysC-BS"/>
</dbReference>
<dbReference type="GO" id="GO:0005829">
    <property type="term" value="C:cytosol"/>
    <property type="evidence" value="ECO:0007669"/>
    <property type="project" value="TreeGrafter"/>
</dbReference>
<dbReference type="SUPFAM" id="SSF55021">
    <property type="entry name" value="ACT-like"/>
    <property type="match status" value="2"/>
</dbReference>
<dbReference type="InterPro" id="IPR002912">
    <property type="entry name" value="ACT_dom"/>
</dbReference>
<dbReference type="FunFam" id="3.40.1160.10:FF:000002">
    <property type="entry name" value="Aspartokinase"/>
    <property type="match status" value="1"/>
</dbReference>
<feature type="domain" description="ACT" evidence="19">
    <location>
        <begin position="265"/>
        <end position="350"/>
    </location>
</feature>
<dbReference type="InterPro" id="IPR036393">
    <property type="entry name" value="AceGlu_kinase-like_sf"/>
</dbReference>
<keyword evidence="10 17" id="KW-0418">Kinase</keyword>
<evidence type="ECO:0000256" key="11">
    <source>
        <dbReference type="ARBA" id="ARBA00022840"/>
    </source>
</evidence>
<dbReference type="CDD" id="cd04923">
    <property type="entry name" value="ACT_AK-LysC-DapG-like_2"/>
    <property type="match status" value="1"/>
</dbReference>
<sequence length="406" mass="43142">MALIVKKFGGSSVATTAKIMAVAERVLREKAPDDKIVLVVSAMGDTTDELLDLAGQISPHPNSREMDMLLATGEQVSVALLAMAFQQLGSVSVSLTGPQAGVMTNSVYSKARILDVKPDRIKSELAKGRIVIVAGFQGLSPEGDITTLGRGGSDTTAVAIAGALRADSCEIFTDVDGVYSADPRVVKAARRMKEITHNEMLEMARLGAVVMQPRSVEMGKHYGVPIHVRSTFTQEAGTIIREEYTMQEREFIIRGVTHDTNVAKIAILGVPDRPGIAHKIFSALANAAIDVDMIVQSIRNSDQHINDIVFTIAKADLAKAKGLAEQATKDMGVLRVVVEDNVAKVSVVGAGMYGSPGIAATMFGALAEAGINIEVISTSEISISCLIQADQVKDAVNAIHSRFFQG</sequence>
<feature type="binding site" evidence="16">
    <location>
        <begin position="7"/>
        <end position="10"/>
    </location>
    <ligand>
        <name>ATP</name>
        <dbReference type="ChEBI" id="CHEBI:30616"/>
    </ligand>
</feature>
<evidence type="ECO:0000256" key="14">
    <source>
        <dbReference type="ARBA" id="ARBA00047872"/>
    </source>
</evidence>
<dbReference type="PROSITE" id="PS51671">
    <property type="entry name" value="ACT"/>
    <property type="match status" value="1"/>
</dbReference>
<protein>
    <recommendedName>
        <fullName evidence="17">Aspartokinase</fullName>
        <ecNumber evidence="17">2.7.2.4</ecNumber>
    </recommendedName>
</protein>
<dbReference type="OrthoDB" id="9799110at2"/>
<dbReference type="GO" id="GO:0009088">
    <property type="term" value="P:threonine biosynthetic process"/>
    <property type="evidence" value="ECO:0007669"/>
    <property type="project" value="UniProtKB-UniPathway"/>
</dbReference>
<keyword evidence="6 18" id="KW-0028">Amino-acid biosynthesis</keyword>
<evidence type="ECO:0000256" key="17">
    <source>
        <dbReference type="RuleBase" id="RU003448"/>
    </source>
</evidence>
<comment type="similarity">
    <text evidence="5 17">Belongs to the aspartokinase family.</text>
</comment>
<keyword evidence="7 17" id="KW-0808">Transferase</keyword>
<dbReference type="eggNOG" id="COG0527">
    <property type="taxonomic scope" value="Bacteria"/>
</dbReference>
<evidence type="ECO:0000256" key="18">
    <source>
        <dbReference type="RuleBase" id="RU004249"/>
    </source>
</evidence>
<feature type="binding site" evidence="16">
    <location>
        <position position="179"/>
    </location>
    <ligand>
        <name>ATP</name>
        <dbReference type="ChEBI" id="CHEBI:30616"/>
    </ligand>
</feature>
<dbReference type="InterPro" id="IPR018042">
    <property type="entry name" value="Aspartate_kinase_CS"/>
</dbReference>
<dbReference type="GO" id="GO:0019877">
    <property type="term" value="P:diaminopimelate biosynthetic process"/>
    <property type="evidence" value="ECO:0007669"/>
    <property type="project" value="UniProtKB-KW"/>
</dbReference>
<comment type="catalytic activity">
    <reaction evidence="14 17">
        <text>L-aspartate + ATP = 4-phospho-L-aspartate + ADP</text>
        <dbReference type="Rhea" id="RHEA:23776"/>
        <dbReference type="ChEBI" id="CHEBI:29991"/>
        <dbReference type="ChEBI" id="CHEBI:30616"/>
        <dbReference type="ChEBI" id="CHEBI:57535"/>
        <dbReference type="ChEBI" id="CHEBI:456216"/>
        <dbReference type="EC" id="2.7.2.4"/>
    </reaction>
</comment>
<gene>
    <name evidence="20" type="ORF">ALO_00380</name>
</gene>
<evidence type="ECO:0000256" key="16">
    <source>
        <dbReference type="PIRSR" id="PIRSR000726-1"/>
    </source>
</evidence>
<dbReference type="InterPro" id="IPR001341">
    <property type="entry name" value="Asp_kinase"/>
</dbReference>
<evidence type="ECO:0000256" key="2">
    <source>
        <dbReference type="ARBA" id="ARBA00004766"/>
    </source>
</evidence>
<evidence type="ECO:0000313" key="20">
    <source>
        <dbReference type="EMBL" id="EGO65922.1"/>
    </source>
</evidence>
<dbReference type="InterPro" id="IPR005260">
    <property type="entry name" value="Asp_kin_monofn"/>
</dbReference>
<dbReference type="GO" id="GO:0005524">
    <property type="term" value="F:ATP binding"/>
    <property type="evidence" value="ECO:0007669"/>
    <property type="project" value="UniProtKB-KW"/>
</dbReference>
<evidence type="ECO:0000256" key="15">
    <source>
        <dbReference type="ARBA" id="ARBA00063835"/>
    </source>
</evidence>
<dbReference type="NCBIfam" id="NF005155">
    <property type="entry name" value="PRK06635.1-4"/>
    <property type="match status" value="1"/>
</dbReference>
<dbReference type="PIRSF" id="PIRSF000726">
    <property type="entry name" value="Asp_kin"/>
    <property type="match status" value="1"/>
</dbReference>
<reference evidence="20 21" key="1">
    <citation type="journal article" date="2011" name="EMBO J.">
        <title>Structural diversity of bacterial flagellar motors.</title>
        <authorList>
            <person name="Chen S."/>
            <person name="Beeby M."/>
            <person name="Murphy G.E."/>
            <person name="Leadbetter J.R."/>
            <person name="Hendrixson D.R."/>
            <person name="Briegel A."/>
            <person name="Li Z."/>
            <person name="Shi J."/>
            <person name="Tocheva E.I."/>
            <person name="Muller A."/>
            <person name="Dobro M.J."/>
            <person name="Jensen G.J."/>
        </authorList>
    </citation>
    <scope>NUCLEOTIDE SEQUENCE [LARGE SCALE GENOMIC DNA]</scope>
    <source>
        <strain evidence="20 21">DSM 6540</strain>
    </source>
</reference>
<evidence type="ECO:0000256" key="4">
    <source>
        <dbReference type="ARBA" id="ARBA00005139"/>
    </source>
</evidence>
<dbReference type="Gene3D" id="3.40.1160.10">
    <property type="entry name" value="Acetylglutamate kinase-like"/>
    <property type="match status" value="1"/>
</dbReference>
<feature type="binding site" evidence="16">
    <location>
        <position position="47"/>
    </location>
    <ligand>
        <name>substrate</name>
    </ligand>
</feature>
<dbReference type="EC" id="2.7.2.4" evidence="17"/>
<dbReference type="InterPro" id="IPR054352">
    <property type="entry name" value="ACT_Aspartokinase"/>
</dbReference>
<dbReference type="PROSITE" id="PS00324">
    <property type="entry name" value="ASPARTOKINASE"/>
    <property type="match status" value="1"/>
</dbReference>
<evidence type="ECO:0000256" key="8">
    <source>
        <dbReference type="ARBA" id="ARBA00022737"/>
    </source>
</evidence>
<dbReference type="EMBL" id="AFGF01000006">
    <property type="protein sequence ID" value="EGO65922.1"/>
    <property type="molecule type" value="Genomic_DNA"/>
</dbReference>
<name>F7NDG9_9FIRM</name>
<evidence type="ECO:0000256" key="13">
    <source>
        <dbReference type="ARBA" id="ARBA00023154"/>
    </source>
</evidence>
<evidence type="ECO:0000256" key="12">
    <source>
        <dbReference type="ARBA" id="ARBA00022915"/>
    </source>
</evidence>
<dbReference type="Gene3D" id="3.30.2130.10">
    <property type="entry name" value="VC0802-like"/>
    <property type="match status" value="1"/>
</dbReference>
<dbReference type="Pfam" id="PF22468">
    <property type="entry name" value="ACT_9"/>
    <property type="match status" value="2"/>
</dbReference>
<dbReference type="RefSeq" id="WP_004091684.1">
    <property type="nucleotide sequence ID" value="NZ_AFGF01000006.1"/>
</dbReference>
<keyword evidence="11 16" id="KW-0067">ATP-binding</keyword>
<feature type="binding site" evidence="16">
    <location>
        <begin position="173"/>
        <end position="174"/>
    </location>
    <ligand>
        <name>ATP</name>
        <dbReference type="ChEBI" id="CHEBI:30616"/>
    </ligand>
</feature>
<dbReference type="NCBIfam" id="TIGR00657">
    <property type="entry name" value="asp_kinases"/>
    <property type="match status" value="1"/>
</dbReference>
<proteinExistence type="inferred from homology"/>
<evidence type="ECO:0000256" key="3">
    <source>
        <dbReference type="ARBA" id="ARBA00004986"/>
    </source>
</evidence>
<dbReference type="SUPFAM" id="SSF53633">
    <property type="entry name" value="Carbamate kinase-like"/>
    <property type="match status" value="1"/>
</dbReference>
<evidence type="ECO:0000256" key="7">
    <source>
        <dbReference type="ARBA" id="ARBA00022679"/>
    </source>
</evidence>
<evidence type="ECO:0000313" key="21">
    <source>
        <dbReference type="Proteomes" id="UP000003240"/>
    </source>
</evidence>
<dbReference type="InterPro" id="IPR045865">
    <property type="entry name" value="ACT-like_dom_sf"/>
</dbReference>
<comment type="subunit">
    <text evidence="15">Tetramer consisting of 2 isoforms Alpha (catalytic and regulation) and of a homodimer of 2 isoforms Beta (regulation).</text>
</comment>
<accession>F7NDG9</accession>
<dbReference type="NCBIfam" id="NF005154">
    <property type="entry name" value="PRK06635.1-2"/>
    <property type="match status" value="1"/>
</dbReference>
<feature type="binding site" evidence="16">
    <location>
        <position position="184"/>
    </location>
    <ligand>
        <name>ATP</name>
        <dbReference type="ChEBI" id="CHEBI:30616"/>
    </ligand>
</feature>
<evidence type="ECO:0000256" key="9">
    <source>
        <dbReference type="ARBA" id="ARBA00022741"/>
    </source>
</evidence>
<keyword evidence="12" id="KW-0220">Diaminopimelate biosynthesis</keyword>
<dbReference type="UniPathway" id="UPA00050">
    <property type="reaction ID" value="UER00461"/>
</dbReference>
<evidence type="ECO:0000256" key="5">
    <source>
        <dbReference type="ARBA" id="ARBA00010122"/>
    </source>
</evidence>
<dbReference type="FunFam" id="3.30.2130.10:FF:000001">
    <property type="entry name" value="Bifunctional aspartokinase/homoserine dehydrogenase"/>
    <property type="match status" value="1"/>
</dbReference>
<comment type="pathway">
    <text evidence="3 18">Amino-acid biosynthesis; L-methionine biosynthesis via de novo pathway; L-homoserine from L-aspartate: step 1/3.</text>
</comment>
<evidence type="ECO:0000256" key="1">
    <source>
        <dbReference type="ARBA" id="ARBA00003121"/>
    </source>
</evidence>
<evidence type="ECO:0000256" key="6">
    <source>
        <dbReference type="ARBA" id="ARBA00022605"/>
    </source>
</evidence>
<dbReference type="AlphaFoldDB" id="F7NDG9"/>
<dbReference type="GO" id="GO:0009090">
    <property type="term" value="P:homoserine biosynthetic process"/>
    <property type="evidence" value="ECO:0007669"/>
    <property type="project" value="TreeGrafter"/>
</dbReference>
<dbReference type="UniPathway" id="UPA00051">
    <property type="reaction ID" value="UER00462"/>
</dbReference>
<dbReference type="NCBIfam" id="TIGR00656">
    <property type="entry name" value="asp_kin_monofn"/>
    <property type="match status" value="1"/>
</dbReference>
<keyword evidence="9 16" id="KW-0547">Nucleotide-binding</keyword>
<comment type="pathway">
    <text evidence="2 18">Amino-acid biosynthesis; L-lysine biosynthesis via DAP pathway; (S)-tetrahydrodipicolinate from L-aspartate: step 1/4.</text>
</comment>
<dbReference type="STRING" id="1009370.ALO_00380"/>
<dbReference type="GO" id="GO:0004072">
    <property type="term" value="F:aspartate kinase activity"/>
    <property type="evidence" value="ECO:0007669"/>
    <property type="project" value="UniProtKB-EC"/>
</dbReference>
<comment type="caution">
    <text evidence="20">The sequence shown here is derived from an EMBL/GenBank/DDBJ whole genome shotgun (WGS) entry which is preliminary data.</text>
</comment>
<dbReference type="UniPathway" id="UPA00034">
    <property type="reaction ID" value="UER00015"/>
</dbReference>
<evidence type="ECO:0000256" key="10">
    <source>
        <dbReference type="ARBA" id="ARBA00022777"/>
    </source>
</evidence>
<feature type="binding site" evidence="16">
    <location>
        <position position="74"/>
    </location>
    <ligand>
        <name>substrate</name>
    </ligand>
</feature>
<keyword evidence="21" id="KW-1185">Reference proteome</keyword>
<keyword evidence="8" id="KW-0677">Repeat</keyword>